<reference evidence="2" key="1">
    <citation type="submission" date="2019-02" db="EMBL/GenBank/DDBJ databases">
        <title>Deep-cultivation of Planctomycetes and their phenomic and genomic characterization uncovers novel biology.</title>
        <authorList>
            <person name="Wiegand S."/>
            <person name="Jogler M."/>
            <person name="Boedeker C."/>
            <person name="Pinto D."/>
            <person name="Vollmers J."/>
            <person name="Rivas-Marin E."/>
            <person name="Kohn T."/>
            <person name="Peeters S.H."/>
            <person name="Heuer A."/>
            <person name="Rast P."/>
            <person name="Oberbeckmann S."/>
            <person name="Bunk B."/>
            <person name="Jeske O."/>
            <person name="Meyerdierks A."/>
            <person name="Storesund J.E."/>
            <person name="Kallscheuer N."/>
            <person name="Luecker S."/>
            <person name="Lage O.M."/>
            <person name="Pohl T."/>
            <person name="Merkel B.J."/>
            <person name="Hornburger P."/>
            <person name="Mueller R.-W."/>
            <person name="Bruemmer F."/>
            <person name="Labrenz M."/>
            <person name="Spormann A.M."/>
            <person name="Op den Camp H."/>
            <person name="Overmann J."/>
            <person name="Amann R."/>
            <person name="Jetten M.S.M."/>
            <person name="Mascher T."/>
            <person name="Medema M.H."/>
            <person name="Devos D.P."/>
            <person name="Kaster A.-K."/>
            <person name="Ovreas L."/>
            <person name="Rohde M."/>
            <person name="Galperin M.Y."/>
            <person name="Jogler C."/>
        </authorList>
    </citation>
    <scope>NUCLEOTIDE SEQUENCE [LARGE SCALE GENOMIC DNA]</scope>
    <source>
        <strain evidence="2">Pan97</strain>
    </source>
</reference>
<dbReference type="KEGG" id="bvo:Pan97_28430"/>
<name>A0A518C9A1_9BACT</name>
<dbReference type="GO" id="GO:0016740">
    <property type="term" value="F:transferase activity"/>
    <property type="evidence" value="ECO:0007669"/>
    <property type="project" value="UniProtKB-KW"/>
</dbReference>
<organism evidence="1 2">
    <name type="scientific">Bremerella volcania</name>
    <dbReference type="NCBI Taxonomy" id="2527984"/>
    <lineage>
        <taxon>Bacteria</taxon>
        <taxon>Pseudomonadati</taxon>
        <taxon>Planctomycetota</taxon>
        <taxon>Planctomycetia</taxon>
        <taxon>Pirellulales</taxon>
        <taxon>Pirellulaceae</taxon>
        <taxon>Bremerella</taxon>
    </lineage>
</organism>
<dbReference type="SUPFAM" id="SSF53474">
    <property type="entry name" value="alpha/beta-Hydrolases"/>
    <property type="match status" value="1"/>
</dbReference>
<keyword evidence="2" id="KW-1185">Reference proteome</keyword>
<dbReference type="AlphaFoldDB" id="A0A518C9A1"/>
<protein>
    <submittedName>
        <fullName evidence="1">Phosphoribosyl transferase</fullName>
    </submittedName>
</protein>
<evidence type="ECO:0000313" key="1">
    <source>
        <dbReference type="EMBL" id="QDU75801.1"/>
    </source>
</evidence>
<gene>
    <name evidence="1" type="ORF">Pan97_28430</name>
</gene>
<sequence>MAICVAAHESNVLIGPEKMPGTLCVPPGAKRLILVAQGDRRSRMGSETQNISLALQERGFATLLIDLLNECEASDPWCFFDIPLLALRLREVESWARDQPMIASLPQGCFGFGTSVAAALVAAALSGTSLGAVVSLGGRPDLAKAYLPKVTVPTLLMVGGDDECAISLNRKALNKLSCVKHLELVSDAARPLTEPSVLEHVARLTGDWFSKYLPSKDNE</sequence>
<dbReference type="Proteomes" id="UP000318626">
    <property type="component" value="Chromosome"/>
</dbReference>
<evidence type="ECO:0000313" key="2">
    <source>
        <dbReference type="Proteomes" id="UP000318626"/>
    </source>
</evidence>
<dbReference type="EMBL" id="CP036289">
    <property type="protein sequence ID" value="QDU75801.1"/>
    <property type="molecule type" value="Genomic_DNA"/>
</dbReference>
<dbReference type="InterPro" id="IPR029058">
    <property type="entry name" value="AB_hydrolase_fold"/>
</dbReference>
<dbReference type="Gene3D" id="3.40.50.1820">
    <property type="entry name" value="alpha/beta hydrolase"/>
    <property type="match status" value="1"/>
</dbReference>
<proteinExistence type="predicted"/>
<keyword evidence="1" id="KW-0808">Transferase</keyword>
<accession>A0A518C9A1</accession>